<dbReference type="GO" id="GO:0006465">
    <property type="term" value="P:signal peptide processing"/>
    <property type="evidence" value="ECO:0007669"/>
    <property type="project" value="InterPro"/>
</dbReference>
<dbReference type="NCBIfam" id="TIGR02227">
    <property type="entry name" value="sigpep_I_bact"/>
    <property type="match status" value="1"/>
</dbReference>
<comment type="subcellular location">
    <subcellularLocation>
        <location evidence="3">Membrane</location>
        <topology evidence="3">Single-pass type II membrane protein</topology>
    </subcellularLocation>
</comment>
<protein>
    <recommendedName>
        <fullName evidence="2 3">Signal peptidase I</fullName>
        <ecNumber evidence="3">3.4.21.89</ecNumber>
    </recommendedName>
</protein>
<sequence length="212" mass="23092">MRKLFNGLLWIVGTLLVIGVVLRALVLDVWAVPDDPSLGASIAPSLAPGDVVVVLTRGTPGFGELVRCPDPEVPGSHIVGRIAGVPGDTVEVDHGALVVNGQRYDAEVACTEPKLSIVDPATNNTVQVTCDMVRMGPGLHLRATGRKPPLERRHRAEVRPDTVFLLSDNRSYHDDSRDFGLQPRAACSQRIVFRLWGAGGWSDDQRRFTFVR</sequence>
<evidence type="ECO:0000313" key="6">
    <source>
        <dbReference type="Proteomes" id="UP000075502"/>
    </source>
</evidence>
<dbReference type="PANTHER" id="PTHR43390">
    <property type="entry name" value="SIGNAL PEPTIDASE I"/>
    <property type="match status" value="1"/>
</dbReference>
<dbReference type="GO" id="GO:0016020">
    <property type="term" value="C:membrane"/>
    <property type="evidence" value="ECO:0007669"/>
    <property type="project" value="UniProtKB-SubCell"/>
</dbReference>
<dbReference type="SUPFAM" id="SSF51306">
    <property type="entry name" value="LexA/Signal peptidase"/>
    <property type="match status" value="1"/>
</dbReference>
<evidence type="ECO:0000256" key="1">
    <source>
        <dbReference type="ARBA" id="ARBA00009370"/>
    </source>
</evidence>
<proteinExistence type="inferred from homology"/>
<dbReference type="PANTHER" id="PTHR43390:SF1">
    <property type="entry name" value="CHLOROPLAST PROCESSING PEPTIDASE"/>
    <property type="match status" value="1"/>
</dbReference>
<dbReference type="Proteomes" id="UP000075502">
    <property type="component" value="Unassembled WGS sequence"/>
</dbReference>
<evidence type="ECO:0000256" key="3">
    <source>
        <dbReference type="RuleBase" id="RU362042"/>
    </source>
</evidence>
<dbReference type="EC" id="3.4.21.89" evidence="3"/>
<organism evidence="5 6">
    <name type="scientific">Sorangium cellulosum</name>
    <name type="common">Polyangium cellulosum</name>
    <dbReference type="NCBI Taxonomy" id="56"/>
    <lineage>
        <taxon>Bacteria</taxon>
        <taxon>Pseudomonadati</taxon>
        <taxon>Myxococcota</taxon>
        <taxon>Polyangia</taxon>
        <taxon>Polyangiales</taxon>
        <taxon>Polyangiaceae</taxon>
        <taxon>Sorangium</taxon>
    </lineage>
</organism>
<dbReference type="AlphaFoldDB" id="A0A150TWM0"/>
<accession>A0A150TWM0</accession>
<comment type="caution">
    <text evidence="5">The sequence shown here is derived from an EMBL/GenBank/DDBJ whole genome shotgun (WGS) entry which is preliminary data.</text>
</comment>
<dbReference type="Gene3D" id="2.10.109.10">
    <property type="entry name" value="Umud Fragment, subunit A"/>
    <property type="match status" value="1"/>
</dbReference>
<evidence type="ECO:0000313" key="5">
    <source>
        <dbReference type="EMBL" id="KYG08967.1"/>
    </source>
</evidence>
<dbReference type="InterPro" id="IPR000223">
    <property type="entry name" value="Pept_S26A_signal_pept_1"/>
</dbReference>
<dbReference type="InterPro" id="IPR019533">
    <property type="entry name" value="Peptidase_S26"/>
</dbReference>
<name>A0A150TWM0_SORCE</name>
<dbReference type="GO" id="GO:0004252">
    <property type="term" value="F:serine-type endopeptidase activity"/>
    <property type="evidence" value="ECO:0007669"/>
    <property type="project" value="InterPro"/>
</dbReference>
<dbReference type="Pfam" id="PF10502">
    <property type="entry name" value="Peptidase_S26"/>
    <property type="match status" value="1"/>
</dbReference>
<dbReference type="GO" id="GO:0009003">
    <property type="term" value="F:signal peptidase activity"/>
    <property type="evidence" value="ECO:0007669"/>
    <property type="project" value="UniProtKB-EC"/>
</dbReference>
<reference evidence="5 6" key="1">
    <citation type="submission" date="2014-02" db="EMBL/GenBank/DDBJ databases">
        <title>The small core and large imbalanced accessory genome model reveals a collaborative survival strategy of Sorangium cellulosum strains in nature.</title>
        <authorList>
            <person name="Han K."/>
            <person name="Peng R."/>
            <person name="Blom J."/>
            <person name="Li Y.-Z."/>
        </authorList>
    </citation>
    <scope>NUCLEOTIDE SEQUENCE [LARGE SCALE GENOMIC DNA]</scope>
    <source>
        <strain evidence="5 6">So0007-03</strain>
    </source>
</reference>
<evidence type="ECO:0000259" key="4">
    <source>
        <dbReference type="Pfam" id="PF10502"/>
    </source>
</evidence>
<feature type="domain" description="Peptidase S26" evidence="4">
    <location>
        <begin position="13"/>
        <end position="196"/>
    </location>
</feature>
<dbReference type="PRINTS" id="PR00727">
    <property type="entry name" value="LEADERPTASE"/>
</dbReference>
<gene>
    <name evidence="5" type="ORF">BE21_20550</name>
</gene>
<dbReference type="InterPro" id="IPR036286">
    <property type="entry name" value="LexA/Signal_pep-like_sf"/>
</dbReference>
<evidence type="ECO:0000256" key="2">
    <source>
        <dbReference type="ARBA" id="ARBA00019232"/>
    </source>
</evidence>
<dbReference type="EMBL" id="JEME01000815">
    <property type="protein sequence ID" value="KYG08967.1"/>
    <property type="molecule type" value="Genomic_DNA"/>
</dbReference>
<comment type="catalytic activity">
    <reaction evidence="3">
        <text>Cleavage of hydrophobic, N-terminal signal or leader sequences from secreted and periplasmic proteins.</text>
        <dbReference type="EC" id="3.4.21.89"/>
    </reaction>
</comment>
<comment type="similarity">
    <text evidence="1 3">Belongs to the peptidase S26 family.</text>
</comment>
<keyword evidence="3" id="KW-0645">Protease</keyword>
<keyword evidence="3" id="KW-0378">Hydrolase</keyword>